<evidence type="ECO:0000313" key="5">
    <source>
        <dbReference type="Proteomes" id="UP000694865"/>
    </source>
</evidence>
<reference evidence="6" key="1">
    <citation type="submission" date="2025-08" db="UniProtKB">
        <authorList>
            <consortium name="RefSeq"/>
        </authorList>
    </citation>
    <scope>IDENTIFICATION</scope>
    <source>
        <tissue evidence="6">Testes</tissue>
    </source>
</reference>
<dbReference type="InterPro" id="IPR027417">
    <property type="entry name" value="P-loop_NTPase"/>
</dbReference>
<keyword evidence="5" id="KW-1185">Reference proteome</keyword>
<evidence type="ECO:0000256" key="3">
    <source>
        <dbReference type="ARBA" id="ARBA00034808"/>
    </source>
</evidence>
<feature type="domain" description="Helicase C-terminal" evidence="4">
    <location>
        <begin position="17"/>
        <end position="140"/>
    </location>
</feature>
<dbReference type="Pfam" id="PF00271">
    <property type="entry name" value="Helicase_C"/>
    <property type="match status" value="1"/>
</dbReference>
<gene>
    <name evidence="6" type="primary">LOC102802029</name>
</gene>
<dbReference type="PANTHER" id="PTHR13710">
    <property type="entry name" value="DNA HELICASE RECQ FAMILY MEMBER"/>
    <property type="match status" value="1"/>
</dbReference>
<dbReference type="EC" id="5.6.2.4" evidence="3"/>
<feature type="non-terminal residue" evidence="6">
    <location>
        <position position="1"/>
    </location>
</feature>
<dbReference type="InterPro" id="IPR001650">
    <property type="entry name" value="Helicase_C-like"/>
</dbReference>
<evidence type="ECO:0000313" key="6">
    <source>
        <dbReference type="RefSeq" id="XP_006821808.1"/>
    </source>
</evidence>
<evidence type="ECO:0000256" key="1">
    <source>
        <dbReference type="ARBA" id="ARBA00005446"/>
    </source>
</evidence>
<dbReference type="Gene3D" id="3.40.50.300">
    <property type="entry name" value="P-loop containing nucleotide triphosphate hydrolases"/>
    <property type="match status" value="1"/>
</dbReference>
<dbReference type="GeneID" id="102802029"/>
<dbReference type="SUPFAM" id="SSF52540">
    <property type="entry name" value="P-loop containing nucleoside triphosphate hydrolases"/>
    <property type="match status" value="1"/>
</dbReference>
<evidence type="ECO:0000256" key="2">
    <source>
        <dbReference type="ARBA" id="ARBA00034617"/>
    </source>
</evidence>
<dbReference type="Proteomes" id="UP000694865">
    <property type="component" value="Unplaced"/>
</dbReference>
<protein>
    <recommendedName>
        <fullName evidence="3">DNA 3'-5' helicase</fullName>
        <ecNumber evidence="3">5.6.2.4</ecNumber>
    </recommendedName>
</protein>
<comment type="catalytic activity">
    <reaction evidence="2">
        <text>Couples ATP hydrolysis with the unwinding of duplex DNA by translocating in the 3'-5' direction.</text>
        <dbReference type="EC" id="5.6.2.4"/>
    </reaction>
</comment>
<accession>A0ABM0MP67</accession>
<dbReference type="SMART" id="SM00490">
    <property type="entry name" value="HELICc"/>
    <property type="match status" value="1"/>
</dbReference>
<sequence>PNIFLEYVNGGKEIEIEMNHYIKQLKDKRVKADKTIIYVRSIAQCGAVYAALCNVVGSDNFVQGKRLIEMFHAGLVDEDKERIVKEFVKVDSVIRCVIATVAFGMGVDVSDVRCVIHWGVCTSVLEYWQEVGRAGRDGVF</sequence>
<organism evidence="5 6">
    <name type="scientific">Saccoglossus kowalevskii</name>
    <name type="common">Acorn worm</name>
    <dbReference type="NCBI Taxonomy" id="10224"/>
    <lineage>
        <taxon>Eukaryota</taxon>
        <taxon>Metazoa</taxon>
        <taxon>Hemichordata</taxon>
        <taxon>Enteropneusta</taxon>
        <taxon>Harrimaniidae</taxon>
        <taxon>Saccoglossus</taxon>
    </lineage>
</organism>
<name>A0ABM0MP67_SACKO</name>
<dbReference type="PANTHER" id="PTHR13710:SF157">
    <property type="entry name" value="DNA HELICASE"/>
    <property type="match status" value="1"/>
</dbReference>
<evidence type="ECO:0000259" key="4">
    <source>
        <dbReference type="PROSITE" id="PS51194"/>
    </source>
</evidence>
<dbReference type="RefSeq" id="XP_006821808.1">
    <property type="nucleotide sequence ID" value="XM_006821745.1"/>
</dbReference>
<proteinExistence type="inferred from homology"/>
<dbReference type="PROSITE" id="PS51194">
    <property type="entry name" value="HELICASE_CTER"/>
    <property type="match status" value="1"/>
</dbReference>
<comment type="similarity">
    <text evidence="1">Belongs to the helicase family. RecQ subfamily.</text>
</comment>